<evidence type="ECO:0000256" key="4">
    <source>
        <dbReference type="ARBA" id="ARBA00022741"/>
    </source>
</evidence>
<dbReference type="GO" id="GO:0005829">
    <property type="term" value="C:cytosol"/>
    <property type="evidence" value="ECO:0007669"/>
    <property type="project" value="TreeGrafter"/>
</dbReference>
<dbReference type="GO" id="GO:0008270">
    <property type="term" value="F:zinc ion binding"/>
    <property type="evidence" value="ECO:0007669"/>
    <property type="project" value="UniProtKB-UniRule"/>
</dbReference>
<dbReference type="AlphaFoldDB" id="A0A0G0QSS7"/>
<feature type="binding site" evidence="9">
    <location>
        <position position="250"/>
    </location>
    <ligand>
        <name>Zn(2+)</name>
        <dbReference type="ChEBI" id="CHEBI:29105"/>
    </ligand>
</feature>
<evidence type="ECO:0000259" key="11">
    <source>
        <dbReference type="Pfam" id="PF01406"/>
    </source>
</evidence>
<feature type="binding site" evidence="9">
    <location>
        <position position="281"/>
    </location>
    <ligand>
        <name>ATP</name>
        <dbReference type="ChEBI" id="CHEBI:30616"/>
    </ligand>
</feature>
<evidence type="ECO:0000256" key="8">
    <source>
        <dbReference type="ARBA" id="ARBA00023146"/>
    </source>
</evidence>
<keyword evidence="10" id="KW-0175">Coiled coil</keyword>
<evidence type="ECO:0000256" key="3">
    <source>
        <dbReference type="ARBA" id="ARBA00022723"/>
    </source>
</evidence>
<dbReference type="PRINTS" id="PR00983">
    <property type="entry name" value="TRNASYNTHCYS"/>
</dbReference>
<evidence type="ECO:0000256" key="5">
    <source>
        <dbReference type="ARBA" id="ARBA00022833"/>
    </source>
</evidence>
<dbReference type="SUPFAM" id="SSF47323">
    <property type="entry name" value="Anticodon-binding domain of a subclass of class I aminoacyl-tRNA synthetases"/>
    <property type="match status" value="1"/>
</dbReference>
<evidence type="ECO:0000256" key="7">
    <source>
        <dbReference type="ARBA" id="ARBA00022917"/>
    </source>
</evidence>
<feature type="binding site" evidence="9">
    <location>
        <position position="221"/>
    </location>
    <ligand>
        <name>Zn(2+)</name>
        <dbReference type="ChEBI" id="CHEBI:29105"/>
    </ligand>
</feature>
<evidence type="ECO:0000256" key="6">
    <source>
        <dbReference type="ARBA" id="ARBA00022840"/>
    </source>
</evidence>
<evidence type="ECO:0000313" key="12">
    <source>
        <dbReference type="EMBL" id="KKR43223.1"/>
    </source>
</evidence>
<dbReference type="PATRIC" id="fig|1618576.3.peg.277"/>
<comment type="cofactor">
    <cofactor evidence="9">
        <name>Zn(2+)</name>
        <dbReference type="ChEBI" id="CHEBI:29105"/>
    </cofactor>
    <text evidence="9">Binds 1 zinc ion per subunit.</text>
</comment>
<comment type="caution">
    <text evidence="12">The sequence shown here is derived from an EMBL/GenBank/DDBJ whole genome shotgun (WGS) entry which is preliminary data.</text>
</comment>
<dbReference type="NCBIfam" id="TIGR00435">
    <property type="entry name" value="cysS"/>
    <property type="match status" value="1"/>
</dbReference>
<evidence type="ECO:0000256" key="1">
    <source>
        <dbReference type="ARBA" id="ARBA00011245"/>
    </source>
</evidence>
<keyword evidence="6 9" id="KW-0067">ATP-binding</keyword>
<name>A0A0G0QSS7_9BACT</name>
<dbReference type="InterPro" id="IPR024909">
    <property type="entry name" value="Cys-tRNA/MSH_ligase"/>
</dbReference>
<proteinExistence type="inferred from homology"/>
<evidence type="ECO:0000313" key="13">
    <source>
        <dbReference type="Proteomes" id="UP000034215"/>
    </source>
</evidence>
<feature type="coiled-coil region" evidence="10">
    <location>
        <begin position="315"/>
        <end position="349"/>
    </location>
</feature>
<dbReference type="Pfam" id="PF01406">
    <property type="entry name" value="tRNA-synt_1e"/>
    <property type="match status" value="1"/>
</dbReference>
<protein>
    <recommendedName>
        <fullName evidence="9">Cysteine--tRNA ligase</fullName>
        <ecNumber evidence="9">6.1.1.16</ecNumber>
    </recommendedName>
    <alternativeName>
        <fullName evidence="9">Cysteinyl-tRNA synthetase</fullName>
        <shortName evidence="9">CysRS</shortName>
    </alternativeName>
</protein>
<keyword evidence="9" id="KW-0963">Cytoplasm</keyword>
<feature type="binding site" evidence="9">
    <location>
        <position position="30"/>
    </location>
    <ligand>
        <name>Zn(2+)</name>
        <dbReference type="ChEBI" id="CHEBI:29105"/>
    </ligand>
</feature>
<dbReference type="InterPro" id="IPR009080">
    <property type="entry name" value="tRNAsynth_Ia_anticodon-bd"/>
</dbReference>
<comment type="subcellular location">
    <subcellularLocation>
        <location evidence="9">Cytoplasm</location>
    </subcellularLocation>
</comment>
<sequence>MADIYLTNTLTRKKENFSPLKKGSVGIYSCGPTVYWNQHIGHMYAYVQWDVLVRLLRFQGNEVNWVMNLTDVGHMTSDEDAGEDKMEKGAKREGLTVWQIADKYIKQFTDSLMLLNIKTPDVLCRATDHIEDQIELIKKIEANGFTYKTGTGLVFDTSKFPDYAKFANLNLEDQKAGARTEVDPEKRNPWDFLLWVTNQPNHIMQWDSPWGKGFPGWHIECTAMSTKYLGERFDIHTGGKEHVSVHHTNEIAQGYGAFGHQTADYWLHNEWLLVNGEKMSKSLGNNVLVTDLIEKGFDPLALRYLILTTHYRTGLNFTLESLTAAQTALEKLRNQIAALKNQADRTTLSPEKEKQIEVFRNDFIESLNDDLNVAKAIAIVWSMLGSNIPSADKYDLVMSFDEILGLKLNEAKVVTLPESVKELIEKRSKLRSEGKYEEADKIRDEIVAAGFEVSDKAL</sequence>
<dbReference type="PANTHER" id="PTHR10890:SF3">
    <property type="entry name" value="CYSTEINE--TRNA LIGASE, CYTOPLASMIC"/>
    <property type="match status" value="1"/>
</dbReference>
<dbReference type="GO" id="GO:0005524">
    <property type="term" value="F:ATP binding"/>
    <property type="evidence" value="ECO:0007669"/>
    <property type="project" value="UniProtKB-UniRule"/>
</dbReference>
<feature type="binding site" evidence="9">
    <location>
        <position position="246"/>
    </location>
    <ligand>
        <name>Zn(2+)</name>
        <dbReference type="ChEBI" id="CHEBI:29105"/>
    </ligand>
</feature>
<dbReference type="GO" id="GO:0004817">
    <property type="term" value="F:cysteine-tRNA ligase activity"/>
    <property type="evidence" value="ECO:0007669"/>
    <property type="project" value="UniProtKB-UniRule"/>
</dbReference>
<evidence type="ECO:0000256" key="9">
    <source>
        <dbReference type="HAMAP-Rule" id="MF_00041"/>
    </source>
</evidence>
<feature type="short sequence motif" description="'HIGH' region" evidence="9">
    <location>
        <begin position="32"/>
        <end position="42"/>
    </location>
</feature>
<comment type="subunit">
    <text evidence="1 9">Monomer.</text>
</comment>
<keyword evidence="7 9" id="KW-0648">Protein biosynthesis</keyword>
<evidence type="ECO:0000256" key="2">
    <source>
        <dbReference type="ARBA" id="ARBA00022598"/>
    </source>
</evidence>
<reference evidence="12 13" key="1">
    <citation type="journal article" date="2015" name="Nature">
        <title>rRNA introns, odd ribosomes, and small enigmatic genomes across a large radiation of phyla.</title>
        <authorList>
            <person name="Brown C.T."/>
            <person name="Hug L.A."/>
            <person name="Thomas B.C."/>
            <person name="Sharon I."/>
            <person name="Castelle C.J."/>
            <person name="Singh A."/>
            <person name="Wilkins M.J."/>
            <person name="Williams K.H."/>
            <person name="Banfield J.F."/>
        </authorList>
    </citation>
    <scope>NUCLEOTIDE SEQUENCE [LARGE SCALE GENOMIC DNA]</scope>
</reference>
<dbReference type="GO" id="GO:0006423">
    <property type="term" value="P:cysteinyl-tRNA aminoacylation"/>
    <property type="evidence" value="ECO:0007669"/>
    <property type="project" value="UniProtKB-UniRule"/>
</dbReference>
<dbReference type="EMBL" id="LBYA01000013">
    <property type="protein sequence ID" value="KKR43223.1"/>
    <property type="molecule type" value="Genomic_DNA"/>
</dbReference>
<dbReference type="CDD" id="cd00672">
    <property type="entry name" value="CysRS_core"/>
    <property type="match status" value="1"/>
</dbReference>
<dbReference type="EC" id="6.1.1.16" evidence="9"/>
<keyword evidence="4 9" id="KW-0547">Nucleotide-binding</keyword>
<dbReference type="Proteomes" id="UP000034215">
    <property type="component" value="Unassembled WGS sequence"/>
</dbReference>
<dbReference type="PANTHER" id="PTHR10890">
    <property type="entry name" value="CYSTEINYL-TRNA SYNTHETASE"/>
    <property type="match status" value="1"/>
</dbReference>
<dbReference type="InterPro" id="IPR015803">
    <property type="entry name" value="Cys-tRNA-ligase"/>
</dbReference>
<keyword evidence="2 9" id="KW-0436">Ligase</keyword>
<keyword evidence="3 9" id="KW-0479">Metal-binding</keyword>
<organism evidence="12 13">
    <name type="scientific">Candidatus Woesebacteria bacterium GW2011_GWB1_40_12</name>
    <dbReference type="NCBI Taxonomy" id="1618576"/>
    <lineage>
        <taxon>Bacteria</taxon>
        <taxon>Candidatus Woeseibacteriota</taxon>
    </lineage>
</organism>
<evidence type="ECO:0000256" key="10">
    <source>
        <dbReference type="SAM" id="Coils"/>
    </source>
</evidence>
<dbReference type="InterPro" id="IPR014729">
    <property type="entry name" value="Rossmann-like_a/b/a_fold"/>
</dbReference>
<keyword evidence="5 9" id="KW-0862">Zinc</keyword>
<dbReference type="Gene3D" id="1.20.120.1910">
    <property type="entry name" value="Cysteine-tRNA ligase, C-terminal anti-codon recognition domain"/>
    <property type="match status" value="1"/>
</dbReference>
<feature type="domain" description="tRNA synthetases class I catalytic" evidence="11">
    <location>
        <begin position="17"/>
        <end position="326"/>
    </location>
</feature>
<gene>
    <name evidence="9" type="primary">cysS</name>
    <name evidence="12" type="ORF">UT76_C0013G0010</name>
</gene>
<accession>A0A0G0QSS7</accession>
<dbReference type="HAMAP" id="MF_00041">
    <property type="entry name" value="Cys_tRNA_synth"/>
    <property type="match status" value="1"/>
</dbReference>
<comment type="similarity">
    <text evidence="9">Belongs to the class-I aminoacyl-tRNA synthetase family.</text>
</comment>
<keyword evidence="8 9" id="KW-0030">Aminoacyl-tRNA synthetase</keyword>
<dbReference type="SUPFAM" id="SSF52374">
    <property type="entry name" value="Nucleotidylyl transferase"/>
    <property type="match status" value="1"/>
</dbReference>
<comment type="catalytic activity">
    <reaction evidence="9">
        <text>tRNA(Cys) + L-cysteine + ATP = L-cysteinyl-tRNA(Cys) + AMP + diphosphate</text>
        <dbReference type="Rhea" id="RHEA:17773"/>
        <dbReference type="Rhea" id="RHEA-COMP:9661"/>
        <dbReference type="Rhea" id="RHEA-COMP:9679"/>
        <dbReference type="ChEBI" id="CHEBI:30616"/>
        <dbReference type="ChEBI" id="CHEBI:33019"/>
        <dbReference type="ChEBI" id="CHEBI:35235"/>
        <dbReference type="ChEBI" id="CHEBI:78442"/>
        <dbReference type="ChEBI" id="CHEBI:78517"/>
        <dbReference type="ChEBI" id="CHEBI:456215"/>
        <dbReference type="EC" id="6.1.1.16"/>
    </reaction>
</comment>
<dbReference type="InterPro" id="IPR032678">
    <property type="entry name" value="tRNA-synt_1_cat_dom"/>
</dbReference>
<feature type="short sequence motif" description="'KMSKS' region" evidence="9">
    <location>
        <begin position="278"/>
        <end position="282"/>
    </location>
</feature>
<dbReference type="Gene3D" id="3.40.50.620">
    <property type="entry name" value="HUPs"/>
    <property type="match status" value="1"/>
</dbReference>